<dbReference type="PANTHER" id="PTHR36926:SF1">
    <property type="entry name" value="COLICIN V PRODUCTION PROTEIN"/>
    <property type="match status" value="1"/>
</dbReference>
<dbReference type="PANTHER" id="PTHR36926">
    <property type="entry name" value="COLICIN V PRODUCTION PROTEIN"/>
    <property type="match status" value="1"/>
</dbReference>
<reference evidence="7 8" key="1">
    <citation type="submission" date="2019-05" db="EMBL/GenBank/DDBJ databases">
        <authorList>
            <person name="Pankratov T."/>
            <person name="Grouzdev D."/>
        </authorList>
    </citation>
    <scope>NUCLEOTIDE SEQUENCE [LARGE SCALE GENOMIC DNA]</scope>
    <source>
        <strain evidence="7 8">KEBCLARHB70R</strain>
    </source>
</reference>
<evidence type="ECO:0000313" key="8">
    <source>
        <dbReference type="Proteomes" id="UP000305654"/>
    </source>
</evidence>
<evidence type="ECO:0000256" key="1">
    <source>
        <dbReference type="ARBA" id="ARBA00004141"/>
    </source>
</evidence>
<organism evidence="7 8">
    <name type="scientific">Lichenicoccus roseus</name>
    <dbReference type="NCBI Taxonomy" id="2683649"/>
    <lineage>
        <taxon>Bacteria</taxon>
        <taxon>Pseudomonadati</taxon>
        <taxon>Pseudomonadota</taxon>
        <taxon>Alphaproteobacteria</taxon>
        <taxon>Acetobacterales</taxon>
        <taxon>Acetobacteraceae</taxon>
        <taxon>Lichenicoccus</taxon>
    </lineage>
</organism>
<evidence type="ECO:0000313" key="7">
    <source>
        <dbReference type="EMBL" id="TLU73375.1"/>
    </source>
</evidence>
<name>A0A5R9J6Z6_9PROT</name>
<accession>A0A5R9J6Z6</accession>
<proteinExistence type="predicted"/>
<feature type="transmembrane region" description="Helical" evidence="6">
    <location>
        <begin position="64"/>
        <end position="89"/>
    </location>
</feature>
<dbReference type="OrthoDB" id="9806894at2"/>
<dbReference type="InterPro" id="IPR003825">
    <property type="entry name" value="Colicin-V_CvpA"/>
</dbReference>
<comment type="caution">
    <text evidence="7">The sequence shown here is derived from an EMBL/GenBank/DDBJ whole genome shotgun (WGS) entry which is preliminary data.</text>
</comment>
<keyword evidence="4 6" id="KW-0472">Membrane</keyword>
<dbReference type="GO" id="GO:0009403">
    <property type="term" value="P:toxin biosynthetic process"/>
    <property type="evidence" value="ECO:0007669"/>
    <property type="project" value="InterPro"/>
</dbReference>
<evidence type="ECO:0000256" key="5">
    <source>
        <dbReference type="SAM" id="MobiDB-lite"/>
    </source>
</evidence>
<dbReference type="GO" id="GO:0016020">
    <property type="term" value="C:membrane"/>
    <property type="evidence" value="ECO:0007669"/>
    <property type="project" value="UniProtKB-SubCell"/>
</dbReference>
<gene>
    <name evidence="7" type="ORF">FE263_08245</name>
</gene>
<dbReference type="Proteomes" id="UP000305654">
    <property type="component" value="Unassembled WGS sequence"/>
</dbReference>
<dbReference type="RefSeq" id="WP_138325455.1">
    <property type="nucleotide sequence ID" value="NZ_VCDI01000002.1"/>
</dbReference>
<feature type="transmembrane region" description="Helical" evidence="6">
    <location>
        <begin position="31"/>
        <end position="52"/>
    </location>
</feature>
<feature type="transmembrane region" description="Helical" evidence="6">
    <location>
        <begin position="101"/>
        <end position="125"/>
    </location>
</feature>
<dbReference type="EMBL" id="VCDI01000002">
    <property type="protein sequence ID" value="TLU73375.1"/>
    <property type="molecule type" value="Genomic_DNA"/>
</dbReference>
<evidence type="ECO:0000256" key="6">
    <source>
        <dbReference type="SAM" id="Phobius"/>
    </source>
</evidence>
<dbReference type="InterPro" id="IPR052719">
    <property type="entry name" value="CvpA-like"/>
</dbReference>
<evidence type="ECO:0000256" key="3">
    <source>
        <dbReference type="ARBA" id="ARBA00022989"/>
    </source>
</evidence>
<protein>
    <submittedName>
        <fullName evidence="7">CvpA family protein</fullName>
    </submittedName>
</protein>
<keyword evidence="8" id="KW-1185">Reference proteome</keyword>
<keyword evidence="2 6" id="KW-0812">Transmembrane</keyword>
<feature type="region of interest" description="Disordered" evidence="5">
    <location>
        <begin position="165"/>
        <end position="189"/>
    </location>
</feature>
<dbReference type="AlphaFoldDB" id="A0A5R9J6Z6"/>
<evidence type="ECO:0000256" key="2">
    <source>
        <dbReference type="ARBA" id="ARBA00022692"/>
    </source>
</evidence>
<comment type="subcellular location">
    <subcellularLocation>
        <location evidence="1">Membrane</location>
        <topology evidence="1">Multi-pass membrane protein</topology>
    </subcellularLocation>
</comment>
<dbReference type="Pfam" id="PF02674">
    <property type="entry name" value="Colicin_V"/>
    <property type="match status" value="1"/>
</dbReference>
<sequence>MNWVDAVMLAFVALSVLVGLLRGLAREMLGLAAWIVAALLATHYYGVALPLAGRLVDDGLIADVLAFTVVFVAILIGLSIAATLLSRLVRLSLLGGIDRALGAAFGLARGGALLVLAYILFAVVLPPPDWPSPVRQAAALPYLDQGAHYAIARAPVRWRSMLPEIGPQNAPDGGTVDTGLATGRTKESF</sequence>
<feature type="transmembrane region" description="Helical" evidence="6">
    <location>
        <begin position="6"/>
        <end position="24"/>
    </location>
</feature>
<evidence type="ECO:0000256" key="4">
    <source>
        <dbReference type="ARBA" id="ARBA00023136"/>
    </source>
</evidence>
<keyword evidence="3 6" id="KW-1133">Transmembrane helix</keyword>